<dbReference type="AlphaFoldDB" id="A0A1N7SQ45"/>
<evidence type="ECO:0000313" key="1">
    <source>
        <dbReference type="EMBL" id="SIT49543.1"/>
    </source>
</evidence>
<dbReference type="Proteomes" id="UP000187012">
    <property type="component" value="Unassembled WGS sequence"/>
</dbReference>
<name>A0A1N7SQ45_9BURK</name>
<sequence>MHFRINGMMDRSVVEYHHGRTFIALQGDLLEELDDGTAFDRRARDMVSQRVDSEVEGAENRAPAMEARFDTVRQAAR</sequence>
<gene>
    <name evidence="1" type="ORF">BN2475_1470002</name>
</gene>
<evidence type="ECO:0000313" key="2">
    <source>
        <dbReference type="Proteomes" id="UP000187012"/>
    </source>
</evidence>
<dbReference type="EMBL" id="CYGX02000147">
    <property type="protein sequence ID" value="SIT49543.1"/>
    <property type="molecule type" value="Genomic_DNA"/>
</dbReference>
<accession>A0A1N7SQ45</accession>
<protein>
    <submittedName>
        <fullName evidence="1">Uncharacterized protein</fullName>
    </submittedName>
</protein>
<organism evidence="1 2">
    <name type="scientific">Paraburkholderia ribeironis</name>
    <dbReference type="NCBI Taxonomy" id="1247936"/>
    <lineage>
        <taxon>Bacteria</taxon>
        <taxon>Pseudomonadati</taxon>
        <taxon>Pseudomonadota</taxon>
        <taxon>Betaproteobacteria</taxon>
        <taxon>Burkholderiales</taxon>
        <taxon>Burkholderiaceae</taxon>
        <taxon>Paraburkholderia</taxon>
    </lineage>
</organism>
<reference evidence="1 2" key="1">
    <citation type="submission" date="2016-12" db="EMBL/GenBank/DDBJ databases">
        <authorList>
            <person name="Song W.-J."/>
            <person name="Kurnit D.M."/>
        </authorList>
    </citation>
    <scope>NUCLEOTIDE SEQUENCE [LARGE SCALE GENOMIC DNA]</scope>
    <source>
        <strain evidence="1 2">STM7296</strain>
    </source>
</reference>
<proteinExistence type="predicted"/>
<keyword evidence="2" id="KW-1185">Reference proteome</keyword>